<keyword evidence="1" id="KW-0534">Nitrate assimilation</keyword>
<evidence type="ECO:0000256" key="1">
    <source>
        <dbReference type="ARBA" id="ARBA00023063"/>
    </source>
</evidence>
<dbReference type="NCBIfam" id="TIGR00684">
    <property type="entry name" value="narJ"/>
    <property type="match status" value="1"/>
</dbReference>
<evidence type="ECO:0000313" key="3">
    <source>
        <dbReference type="Proteomes" id="UP000025061"/>
    </source>
</evidence>
<keyword evidence="3" id="KW-1185">Reference proteome</keyword>
<dbReference type="Pfam" id="PF02613">
    <property type="entry name" value="Nitrate_red_del"/>
    <property type="match status" value="1"/>
</dbReference>
<gene>
    <name evidence="2" type="ORF">HHI_10004</name>
</gene>
<dbReference type="PANTHER" id="PTHR43680">
    <property type="entry name" value="NITRATE REDUCTASE MOLYBDENUM COFACTOR ASSEMBLY CHAPERONE"/>
    <property type="match status" value="1"/>
</dbReference>
<dbReference type="RefSeq" id="WP_035591605.1">
    <property type="nucleotide sequence ID" value="NZ_ARYI01000008.1"/>
</dbReference>
<protein>
    <submittedName>
        <fullName evidence="2">Nitrate reductase molybdenum cofactor assembly chaperone</fullName>
    </submittedName>
</protein>
<dbReference type="InterPro" id="IPR036411">
    <property type="entry name" value="TorD-like_sf"/>
</dbReference>
<accession>A0A059FQX2</accession>
<dbReference type="SUPFAM" id="SSF89155">
    <property type="entry name" value="TorD-like"/>
    <property type="match status" value="1"/>
</dbReference>
<sequence length="227" mass="25151">MAMTYRALSRLLSYPEPQLQTEASLCVEIVRKEGLVPDRIVSALGKLAGHIEDSELYEAQAAYVELFDRTRSVSLHLYEHVHGESRERGPAMVGLVELYRAHGLEMEVSDLPDYLPVFLEFLSILPDAEAASLIGEAAHVLEAIAERLKKRQSPYRAVFSALIEISDRPADRAAVADLLAIQDDDPNDLDAIDKAWEEEAVTFGPETESDGCPKAQAMLNTMQGTRQ</sequence>
<dbReference type="EMBL" id="ARYI01000008">
    <property type="protein sequence ID" value="KCZ93012.1"/>
    <property type="molecule type" value="Genomic_DNA"/>
</dbReference>
<dbReference type="OrthoDB" id="8478585at2"/>
<reference evidence="2 3" key="1">
    <citation type="submission" date="2013-04" db="EMBL/GenBank/DDBJ databases">
        <title>Hyphomonas hirschiana VP5 Genome Sequencing.</title>
        <authorList>
            <person name="Lai Q."/>
            <person name="Shao Z."/>
        </authorList>
    </citation>
    <scope>NUCLEOTIDE SEQUENCE [LARGE SCALE GENOMIC DNA]</scope>
    <source>
        <strain evidence="2 3">VP5</strain>
    </source>
</reference>
<dbReference type="GO" id="GO:0042128">
    <property type="term" value="P:nitrate assimilation"/>
    <property type="evidence" value="ECO:0007669"/>
    <property type="project" value="UniProtKB-KW"/>
</dbReference>
<dbReference type="InterPro" id="IPR020945">
    <property type="entry name" value="DMSO/NO3_reduct_chaperone"/>
</dbReference>
<dbReference type="PANTHER" id="PTHR43680:SF2">
    <property type="entry name" value="NITRATE REDUCTASE MOLYBDENUM COFACTOR ASSEMBLY CHAPERONE NARJ"/>
    <property type="match status" value="1"/>
</dbReference>
<dbReference type="GO" id="GO:0016530">
    <property type="term" value="F:metallochaperone activity"/>
    <property type="evidence" value="ECO:0007669"/>
    <property type="project" value="TreeGrafter"/>
</dbReference>
<proteinExistence type="predicted"/>
<comment type="caution">
    <text evidence="2">The sequence shown here is derived from an EMBL/GenBank/DDBJ whole genome shotgun (WGS) entry which is preliminary data.</text>
</comment>
<dbReference type="Proteomes" id="UP000025061">
    <property type="component" value="Unassembled WGS sequence"/>
</dbReference>
<organism evidence="2 3">
    <name type="scientific">Hyphomonas hirschiana VP5</name>
    <dbReference type="NCBI Taxonomy" id="1280951"/>
    <lineage>
        <taxon>Bacteria</taxon>
        <taxon>Pseudomonadati</taxon>
        <taxon>Pseudomonadota</taxon>
        <taxon>Alphaproteobacteria</taxon>
        <taxon>Hyphomonadales</taxon>
        <taxon>Hyphomonadaceae</taxon>
        <taxon>Hyphomonas</taxon>
    </lineage>
</organism>
<dbReference type="AlphaFoldDB" id="A0A059FQX2"/>
<dbReference type="InterPro" id="IPR003765">
    <property type="entry name" value="NO3_reductase_chaperone_NarJ"/>
</dbReference>
<dbReference type="PATRIC" id="fig|1280951.3.peg.2018"/>
<name>A0A059FQX2_9PROT</name>
<dbReference type="GO" id="GO:0051131">
    <property type="term" value="P:chaperone-mediated protein complex assembly"/>
    <property type="evidence" value="ECO:0007669"/>
    <property type="project" value="InterPro"/>
</dbReference>
<dbReference type="GO" id="GO:0051082">
    <property type="term" value="F:unfolded protein binding"/>
    <property type="evidence" value="ECO:0007669"/>
    <property type="project" value="InterPro"/>
</dbReference>
<dbReference type="Gene3D" id="1.10.3480.10">
    <property type="entry name" value="TorD-like"/>
    <property type="match status" value="1"/>
</dbReference>
<evidence type="ECO:0000313" key="2">
    <source>
        <dbReference type="EMBL" id="KCZ93012.1"/>
    </source>
</evidence>